<gene>
    <name evidence="2" type="ORF">Salat_2900700</name>
</gene>
<feature type="region of interest" description="Disordered" evidence="1">
    <location>
        <begin position="143"/>
        <end position="192"/>
    </location>
</feature>
<evidence type="ECO:0000256" key="1">
    <source>
        <dbReference type="SAM" id="MobiDB-lite"/>
    </source>
</evidence>
<protein>
    <submittedName>
        <fullName evidence="2">Uncharacterized protein</fullName>
    </submittedName>
</protein>
<dbReference type="EMBL" id="JACGWO010000013">
    <property type="protein sequence ID" value="KAK4412536.1"/>
    <property type="molecule type" value="Genomic_DNA"/>
</dbReference>
<organism evidence="2 3">
    <name type="scientific">Sesamum alatum</name>
    <dbReference type="NCBI Taxonomy" id="300844"/>
    <lineage>
        <taxon>Eukaryota</taxon>
        <taxon>Viridiplantae</taxon>
        <taxon>Streptophyta</taxon>
        <taxon>Embryophyta</taxon>
        <taxon>Tracheophyta</taxon>
        <taxon>Spermatophyta</taxon>
        <taxon>Magnoliopsida</taxon>
        <taxon>eudicotyledons</taxon>
        <taxon>Gunneridae</taxon>
        <taxon>Pentapetalae</taxon>
        <taxon>asterids</taxon>
        <taxon>lamiids</taxon>
        <taxon>Lamiales</taxon>
        <taxon>Pedaliaceae</taxon>
        <taxon>Sesamum</taxon>
    </lineage>
</organism>
<reference evidence="2" key="1">
    <citation type="submission" date="2020-06" db="EMBL/GenBank/DDBJ databases">
        <authorList>
            <person name="Li T."/>
            <person name="Hu X."/>
            <person name="Zhang T."/>
            <person name="Song X."/>
            <person name="Zhang H."/>
            <person name="Dai N."/>
            <person name="Sheng W."/>
            <person name="Hou X."/>
            <person name="Wei L."/>
        </authorList>
    </citation>
    <scope>NUCLEOTIDE SEQUENCE</scope>
    <source>
        <strain evidence="2">3651</strain>
        <tissue evidence="2">Leaf</tissue>
    </source>
</reference>
<comment type="caution">
    <text evidence="2">The sequence shown here is derived from an EMBL/GenBank/DDBJ whole genome shotgun (WGS) entry which is preliminary data.</text>
</comment>
<evidence type="ECO:0000313" key="3">
    <source>
        <dbReference type="Proteomes" id="UP001293254"/>
    </source>
</evidence>
<dbReference type="AlphaFoldDB" id="A0AAE2C853"/>
<reference evidence="2" key="2">
    <citation type="journal article" date="2024" name="Plant">
        <title>Genomic evolution and insights into agronomic trait innovations of Sesamum species.</title>
        <authorList>
            <person name="Miao H."/>
            <person name="Wang L."/>
            <person name="Qu L."/>
            <person name="Liu H."/>
            <person name="Sun Y."/>
            <person name="Le M."/>
            <person name="Wang Q."/>
            <person name="Wei S."/>
            <person name="Zheng Y."/>
            <person name="Lin W."/>
            <person name="Duan Y."/>
            <person name="Cao H."/>
            <person name="Xiong S."/>
            <person name="Wang X."/>
            <person name="Wei L."/>
            <person name="Li C."/>
            <person name="Ma Q."/>
            <person name="Ju M."/>
            <person name="Zhao R."/>
            <person name="Li G."/>
            <person name="Mu C."/>
            <person name="Tian Q."/>
            <person name="Mei H."/>
            <person name="Zhang T."/>
            <person name="Gao T."/>
            <person name="Zhang H."/>
        </authorList>
    </citation>
    <scope>NUCLEOTIDE SEQUENCE</scope>
    <source>
        <strain evidence="2">3651</strain>
    </source>
</reference>
<feature type="compositionally biased region" description="Polar residues" evidence="1">
    <location>
        <begin position="176"/>
        <end position="192"/>
    </location>
</feature>
<dbReference type="Proteomes" id="UP001293254">
    <property type="component" value="Unassembled WGS sequence"/>
</dbReference>
<keyword evidence="3" id="KW-1185">Reference proteome</keyword>
<sequence>MWPDGFYYQQHDFYCSRWSKDMERTFVHSLIDLCKAGIFRRGEENLDAICSALEAEKKKTKWYINAYEELCMLFGDRDDEANTDAVPQPIDLNAPPPADFIGHVSPPKNVDKSGHSDIVFISDSSDSSSSLWGYIDELLGSGSDADSVLPPPGVPASISKKKTVMPQSPPSFHSVEGNSSSASNPTPKKNVT</sequence>
<accession>A0AAE2C853</accession>
<evidence type="ECO:0000313" key="2">
    <source>
        <dbReference type="EMBL" id="KAK4412536.1"/>
    </source>
</evidence>
<proteinExistence type="predicted"/>
<name>A0AAE2C853_9LAMI</name>